<feature type="region of interest" description="Disordered" evidence="1">
    <location>
        <begin position="1"/>
        <end position="38"/>
    </location>
</feature>
<proteinExistence type="predicted"/>
<dbReference type="RefSeq" id="WP_145075089.1">
    <property type="nucleotide sequence ID" value="NZ_CP036298.1"/>
</dbReference>
<dbReference type="EMBL" id="CP036298">
    <property type="protein sequence ID" value="QDV22871.1"/>
    <property type="molecule type" value="Genomic_DNA"/>
</dbReference>
<accession>A0A518G2N9</accession>
<organism evidence="2 3">
    <name type="scientific">Aureliella helgolandensis</name>
    <dbReference type="NCBI Taxonomy" id="2527968"/>
    <lineage>
        <taxon>Bacteria</taxon>
        <taxon>Pseudomonadati</taxon>
        <taxon>Planctomycetota</taxon>
        <taxon>Planctomycetia</taxon>
        <taxon>Pirellulales</taxon>
        <taxon>Pirellulaceae</taxon>
        <taxon>Aureliella</taxon>
    </lineage>
</organism>
<evidence type="ECO:0000313" key="3">
    <source>
        <dbReference type="Proteomes" id="UP000318017"/>
    </source>
</evidence>
<evidence type="ECO:0000313" key="2">
    <source>
        <dbReference type="EMBL" id="QDV22871.1"/>
    </source>
</evidence>
<sequence>MTATATAPATATRGTQRIRRQSADPVSTTILPEPDRVPDHEPAGLLESCWADLTSRQRVGFATDLELLAGSVPRSYGSGYFPWSSVADLWPLLPELVRRHMLSRILRESVDSVLASRVARVSAQTEAARLATLQLAVEECEVAQ</sequence>
<name>A0A518G2N9_9BACT</name>
<gene>
    <name evidence="2" type="ORF">Q31a_11640</name>
</gene>
<feature type="compositionally biased region" description="Low complexity" evidence="1">
    <location>
        <begin position="1"/>
        <end position="12"/>
    </location>
</feature>
<dbReference type="AlphaFoldDB" id="A0A518G2N9"/>
<dbReference type="Proteomes" id="UP000318017">
    <property type="component" value="Chromosome"/>
</dbReference>
<protein>
    <submittedName>
        <fullName evidence="2">Uncharacterized protein</fullName>
    </submittedName>
</protein>
<keyword evidence="3" id="KW-1185">Reference proteome</keyword>
<evidence type="ECO:0000256" key="1">
    <source>
        <dbReference type="SAM" id="MobiDB-lite"/>
    </source>
</evidence>
<dbReference type="KEGG" id="ahel:Q31a_11640"/>
<reference evidence="2 3" key="1">
    <citation type="submission" date="2019-02" db="EMBL/GenBank/DDBJ databases">
        <title>Deep-cultivation of Planctomycetes and their phenomic and genomic characterization uncovers novel biology.</title>
        <authorList>
            <person name="Wiegand S."/>
            <person name="Jogler M."/>
            <person name="Boedeker C."/>
            <person name="Pinto D."/>
            <person name="Vollmers J."/>
            <person name="Rivas-Marin E."/>
            <person name="Kohn T."/>
            <person name="Peeters S.H."/>
            <person name="Heuer A."/>
            <person name="Rast P."/>
            <person name="Oberbeckmann S."/>
            <person name="Bunk B."/>
            <person name="Jeske O."/>
            <person name="Meyerdierks A."/>
            <person name="Storesund J.E."/>
            <person name="Kallscheuer N."/>
            <person name="Luecker S."/>
            <person name="Lage O.M."/>
            <person name="Pohl T."/>
            <person name="Merkel B.J."/>
            <person name="Hornburger P."/>
            <person name="Mueller R.-W."/>
            <person name="Bruemmer F."/>
            <person name="Labrenz M."/>
            <person name="Spormann A.M."/>
            <person name="Op den Camp H."/>
            <person name="Overmann J."/>
            <person name="Amann R."/>
            <person name="Jetten M.S.M."/>
            <person name="Mascher T."/>
            <person name="Medema M.H."/>
            <person name="Devos D.P."/>
            <person name="Kaster A.-K."/>
            <person name="Ovreas L."/>
            <person name="Rohde M."/>
            <person name="Galperin M.Y."/>
            <person name="Jogler C."/>
        </authorList>
    </citation>
    <scope>NUCLEOTIDE SEQUENCE [LARGE SCALE GENOMIC DNA]</scope>
    <source>
        <strain evidence="2 3">Q31a</strain>
    </source>
</reference>